<dbReference type="SUPFAM" id="SSF56815">
    <property type="entry name" value="Sec1/munc18-like (SM) proteins"/>
    <property type="match status" value="1"/>
</dbReference>
<dbReference type="InterPro" id="IPR027482">
    <property type="entry name" value="Sec1-like_dom2"/>
</dbReference>
<dbReference type="Gene3D" id="3.40.50.1910">
    <property type="match status" value="1"/>
</dbReference>
<proteinExistence type="inferred from homology"/>
<evidence type="ECO:0000313" key="5">
    <source>
        <dbReference type="Proteomes" id="UP001642483"/>
    </source>
</evidence>
<evidence type="ECO:0008006" key="6">
    <source>
        <dbReference type="Google" id="ProtNLM"/>
    </source>
</evidence>
<dbReference type="InterPro" id="IPR021773">
    <property type="entry name" value="TPC11"/>
</dbReference>
<evidence type="ECO:0000256" key="1">
    <source>
        <dbReference type="ARBA" id="ARBA00009884"/>
    </source>
</evidence>
<dbReference type="InterPro" id="IPR043127">
    <property type="entry name" value="Sec-1-like_dom3a"/>
</dbReference>
<dbReference type="Pfam" id="PF07919">
    <property type="entry name" value="Gryzun"/>
    <property type="match status" value="1"/>
</dbReference>
<sequence length="1665" mass="188106">MASAVDLPPELSCRPMPFVVLTGLDVTYNAVHKSIWDAFSNNRRNDRLQISFSCLPGDHTYPQSKAKRSSYDWYIPKGLLKTGWLKKHLSQVPAVVVVFFELDWDDGAWREQYLACASWVQVVRTSLHGRTTKVAVVLIQKSSPLPPGEDLIAAERAAALCSACDLSAKSLFVLPHTDHLLGYITRLESAFYELAQAYYHTECRRVKAHKEFLNKTTHQLLFPRHQFKIAFFNEQMQESATALKHYHQCYNHIHELRLHDTNNLELKMVGGFVNYKICRLCFLSLSAPVDAISQFQRHVELFKPLCGNNELLFEHSAWLSKQFLVFGDLFNEAIQSENLTAVQTQHPGFYYQQAACYALLRKKLAHSLCRPVSNQPYPANDPLESESLEYYGQRPWRQSHQRIDLSDTSREKEGILALKLREAKFDHSWQIIPLLSSAVALFKKFPCPRLKRYLTIQMAKEYRFAKDFSKAIALLQKAKSQYQSGRWCHIFTQLLALLLDCAYCTADVNLYCAFSSELLGRYSQITIDEKTKIQENLISIISGKVPKRIVIDKAYVGEVRPEDHDPNQPHEVWKEALDKPAIHTSVDVVDLVPFIECKILFSQEQYPLDSCALIHLHSILFAPQPVQLSELTISFNHSVYDITKSFAGDEFWLEPWKVKSHSFEFPFHRSDVLKSIEVEKLTLSVFSSTGSLTLKWPGSKLEQVAFDIPSCPRNVQASCTKWSAIPSRRCTTATERACRLQVDVKHMAPALVGEVFPMQVCIFSNESDGILAENVTVLASLEPSLHQEEELFQDTCVSLTAYELSECNSKTAELKFGDLHPGEELERVIYVKANTYGTLKFTFQTSYSVRDVAIFSCIDSLKQLKTMTCSSSASTEVSFDVLPPFKIASHVTSKNFETASSIVYNKPFFVLTTLTLGSNWPIQIFSTQTTLPSESGFSVIGGAEGLNGVLYKDESLTDCLNVICNNSTDRHVDNTSVGYFKVEWQRLDKFGDVPRVLTTLKLPNVTAKLVPLHVNASLPSFAVLREAFQISFSIENQSNESRLVEIQYLSSDAFMFAGPKQTNNFLSPFSTHSLTFNIIPLALGYQTLPHLRIMMSHSHASVDGKFEDVDLLWLGLKMDVVLAVKNYVSRMITDAGPGMKVLLMDRETTGIVSMVYAKSEILQQEVYLFETIDSMHRDEMRHVKVISFLRPTQENIQLLCQELKSPRYGKYYLYFSHAVSKSDVKLLAESDENECVCDIHEFFADYYPIDSNHFTLNLPKCSRHFMWKPSDLTRACHGLTAVLLALKKCPMIRYQVNSDMCCQLADSVKSLISREASLFDFRRADSTPILLILDRRNDSISPLLNQWTYQAMTHELLGIKNSRVDLSKVPGISKDLNEVVLSPLQDQFYCENLYKNFGEIGASIKGLMEEFQAKTRSQQKVESIEDMKAFVENYPQFKKMSGTVAKHVTVVGELSRIVSARNLLEISECEQDVACQSDHSNALQRVRELLKKPTTNPLDALRLVALYSLRYEAHANNATTSLMDQLSSVDGRKIISAIMKYGSIGKRTNHANDFPGAISMTKKFFKGMKGVENVYTQHIPKIKDILDDLLKGKLKEANYPYAGASVMSDRPGDVIVFIVGGTTYEEVACIAAYNADNPGVRVVLGGTTVHNCSSFIDEVRSACAA</sequence>
<dbReference type="PANTHER" id="PTHR14374:SF0">
    <property type="entry name" value="TRAFFICKING PROTEIN PARTICLE COMPLEX SUBUNIT 11"/>
    <property type="match status" value="1"/>
</dbReference>
<dbReference type="Proteomes" id="UP001642483">
    <property type="component" value="Unassembled WGS sequence"/>
</dbReference>
<dbReference type="InterPro" id="IPR012880">
    <property type="entry name" value="Gryzun"/>
</dbReference>
<accession>A0ABP0FJ17</accession>
<dbReference type="InterPro" id="IPR043154">
    <property type="entry name" value="Sec-1-like_dom1"/>
</dbReference>
<dbReference type="EMBL" id="CAWYQH010000068">
    <property type="protein sequence ID" value="CAK8679673.1"/>
    <property type="molecule type" value="Genomic_DNA"/>
</dbReference>
<feature type="domain" description="Trafficking protein particle complex subunit 11" evidence="3">
    <location>
        <begin position="264"/>
        <end position="520"/>
    </location>
</feature>
<evidence type="ECO:0000313" key="4">
    <source>
        <dbReference type="EMBL" id="CAK8679673.1"/>
    </source>
</evidence>
<organism evidence="4 5">
    <name type="scientific">Clavelina lepadiformis</name>
    <name type="common">Light-bulb sea squirt</name>
    <name type="synonym">Ascidia lepadiformis</name>
    <dbReference type="NCBI Taxonomy" id="159417"/>
    <lineage>
        <taxon>Eukaryota</taxon>
        <taxon>Metazoa</taxon>
        <taxon>Chordata</taxon>
        <taxon>Tunicata</taxon>
        <taxon>Ascidiacea</taxon>
        <taxon>Aplousobranchia</taxon>
        <taxon>Clavelinidae</taxon>
        <taxon>Clavelina</taxon>
    </lineage>
</organism>
<feature type="domain" description="Gryzun putative trafficking through Golgi" evidence="2">
    <location>
        <begin position="980"/>
        <end position="1093"/>
    </location>
</feature>
<dbReference type="Pfam" id="PF00995">
    <property type="entry name" value="Sec1"/>
    <property type="match status" value="1"/>
</dbReference>
<reference evidence="4 5" key="1">
    <citation type="submission" date="2024-02" db="EMBL/GenBank/DDBJ databases">
        <authorList>
            <person name="Daric V."/>
            <person name="Darras S."/>
        </authorList>
    </citation>
    <scope>NUCLEOTIDE SEQUENCE [LARGE SCALE GENOMIC DNA]</scope>
</reference>
<keyword evidence="5" id="KW-1185">Reference proteome</keyword>
<dbReference type="InterPro" id="IPR036045">
    <property type="entry name" value="Sec1-like_sf"/>
</dbReference>
<dbReference type="InterPro" id="IPR001619">
    <property type="entry name" value="Sec1-like"/>
</dbReference>
<comment type="similarity">
    <text evidence="1">Belongs to the STXBP/unc-18/SEC1 family.</text>
</comment>
<dbReference type="Pfam" id="PF11817">
    <property type="entry name" value="Foie-gras_1"/>
    <property type="match status" value="1"/>
</dbReference>
<dbReference type="Gene3D" id="1.25.40.60">
    <property type="match status" value="1"/>
</dbReference>
<dbReference type="Gene3D" id="3.40.50.2060">
    <property type="match status" value="1"/>
</dbReference>
<name>A0ABP0FJ17_CLALP</name>
<protein>
    <recommendedName>
        <fullName evidence="6">Vacuolar protein sorting-associated protein 45</fullName>
    </recommendedName>
</protein>
<comment type="caution">
    <text evidence="4">The sequence shown here is derived from an EMBL/GenBank/DDBJ whole genome shotgun (WGS) entry which is preliminary data.</text>
</comment>
<dbReference type="PANTHER" id="PTHR14374">
    <property type="entry name" value="FOIE GRAS"/>
    <property type="match status" value="1"/>
</dbReference>
<gene>
    <name evidence="4" type="ORF">CVLEPA_LOCUS9927</name>
</gene>
<dbReference type="Gene3D" id="3.90.830.10">
    <property type="entry name" value="Syntaxin Binding Protein 1, Chain A, domain 2"/>
    <property type="match status" value="1"/>
</dbReference>
<evidence type="ECO:0000259" key="2">
    <source>
        <dbReference type="Pfam" id="PF07919"/>
    </source>
</evidence>
<evidence type="ECO:0000259" key="3">
    <source>
        <dbReference type="Pfam" id="PF11817"/>
    </source>
</evidence>